<comment type="caution">
    <text evidence="1">The sequence shown here is derived from an EMBL/GenBank/DDBJ whole genome shotgun (WGS) entry which is preliminary data.</text>
</comment>
<reference evidence="1 2" key="2">
    <citation type="submission" date="2007-06" db="EMBL/GenBank/DDBJ databases">
        <title>Draft genome sequence of Ruminococcus gnavus (ATCC 29149).</title>
        <authorList>
            <person name="Sudarsanam P."/>
            <person name="Ley R."/>
            <person name="Guruge J."/>
            <person name="Turnbaugh P.J."/>
            <person name="Mahowald M."/>
            <person name="Liep D."/>
            <person name="Gordon J."/>
        </authorList>
    </citation>
    <scope>NUCLEOTIDE SEQUENCE [LARGE SCALE GENOMIC DNA]</scope>
    <source>
        <strain evidence="1 2">ATCC 29149</strain>
    </source>
</reference>
<dbReference type="PaxDb" id="411470-RUMGNA_00142"/>
<reference evidence="1 2" key="1">
    <citation type="submission" date="2007-04" db="EMBL/GenBank/DDBJ databases">
        <authorList>
            <person name="Fulton L."/>
            <person name="Clifton S."/>
            <person name="Fulton B."/>
            <person name="Xu J."/>
            <person name="Minx P."/>
            <person name="Pepin K.H."/>
            <person name="Johnson M."/>
            <person name="Thiruvilangam P."/>
            <person name="Bhonagiri V."/>
            <person name="Nash W.E."/>
            <person name="Mardis E.R."/>
            <person name="Wilson R.K."/>
        </authorList>
    </citation>
    <scope>NUCLEOTIDE SEQUENCE [LARGE SCALE GENOMIC DNA]</scope>
    <source>
        <strain evidence="1 2">ATCC 29149</strain>
    </source>
</reference>
<name>A7AXX7_MEDG7</name>
<dbReference type="Proteomes" id="UP000004410">
    <property type="component" value="Unassembled WGS sequence"/>
</dbReference>
<accession>A7AXX7</accession>
<evidence type="ECO:0000313" key="2">
    <source>
        <dbReference type="Proteomes" id="UP000004410"/>
    </source>
</evidence>
<protein>
    <submittedName>
        <fullName evidence="1">Uncharacterized protein</fullName>
    </submittedName>
</protein>
<dbReference type="AlphaFoldDB" id="A7AXX7"/>
<gene>
    <name evidence="1" type="ORF">RUMGNA_00142</name>
</gene>
<dbReference type="EMBL" id="AAYG02000002">
    <property type="protein sequence ID" value="EDN79374.1"/>
    <property type="molecule type" value="Genomic_DNA"/>
</dbReference>
<proteinExistence type="predicted"/>
<evidence type="ECO:0000313" key="1">
    <source>
        <dbReference type="EMBL" id="EDN79374.1"/>
    </source>
</evidence>
<organism evidence="1 2">
    <name type="scientific">Mediterraneibacter gnavus (strain ATCC 29149 / DSM 114966 / JCM 6515 / VPI C7-9)</name>
    <name type="common">Ruminococcus gnavus</name>
    <dbReference type="NCBI Taxonomy" id="411470"/>
    <lineage>
        <taxon>Bacteria</taxon>
        <taxon>Bacillati</taxon>
        <taxon>Bacillota</taxon>
        <taxon>Clostridia</taxon>
        <taxon>Lachnospirales</taxon>
        <taxon>Lachnospiraceae</taxon>
        <taxon>Mediterraneibacter</taxon>
    </lineage>
</organism>
<sequence>MIFDKKLLFTVTFCQKYKKRLCLSQTKTKPLFFPFTL</sequence>